<evidence type="ECO:0000313" key="2">
    <source>
        <dbReference type="Proteomes" id="UP000030008"/>
    </source>
</evidence>
<accession>A0A099I571</accession>
<evidence type="ECO:0008006" key="3">
    <source>
        <dbReference type="Google" id="ProtNLM"/>
    </source>
</evidence>
<proteinExistence type="predicted"/>
<reference evidence="1 2" key="1">
    <citation type="submission" date="2014-08" db="EMBL/GenBank/DDBJ databases">
        <title>Clostridium innocuum, an unnegligible vancomycin-resistant pathogen causing extra-intestinal infections.</title>
        <authorList>
            <person name="Feng Y."/>
            <person name="Chiu C.-H."/>
        </authorList>
    </citation>
    <scope>NUCLEOTIDE SEQUENCE [LARGE SCALE GENOMIC DNA]</scope>
    <source>
        <strain evidence="1 2">AN88</strain>
    </source>
</reference>
<dbReference type="Proteomes" id="UP000030008">
    <property type="component" value="Unassembled WGS sequence"/>
</dbReference>
<comment type="caution">
    <text evidence="1">The sequence shown here is derived from an EMBL/GenBank/DDBJ whole genome shotgun (WGS) entry which is preliminary data.</text>
</comment>
<dbReference type="EMBL" id="JQIF01000054">
    <property type="protein sequence ID" value="KGJ52756.1"/>
    <property type="molecule type" value="Genomic_DNA"/>
</dbReference>
<protein>
    <recommendedName>
        <fullName evidence="3">IS110 family transposase</fullName>
    </recommendedName>
</protein>
<evidence type="ECO:0000313" key="1">
    <source>
        <dbReference type="EMBL" id="KGJ52756.1"/>
    </source>
</evidence>
<sequence>MILIVFFFTEKSIKHVPINQFYQKKRQQLNPLNSKAAKVACTAKLAKIIYGMCKNNTIFQR</sequence>
<organism evidence="1 2">
    <name type="scientific">Clostridium innocuum</name>
    <dbReference type="NCBI Taxonomy" id="1522"/>
    <lineage>
        <taxon>Bacteria</taxon>
        <taxon>Bacillati</taxon>
        <taxon>Bacillota</taxon>
        <taxon>Clostridia</taxon>
        <taxon>Eubacteriales</taxon>
        <taxon>Clostridiaceae</taxon>
        <taxon>Clostridium</taxon>
    </lineage>
</organism>
<dbReference type="AlphaFoldDB" id="A0A099I571"/>
<name>A0A099I571_CLOIN</name>
<gene>
    <name evidence="1" type="ORF">CIAN88_13045</name>
</gene>